<evidence type="ECO:0000256" key="3">
    <source>
        <dbReference type="ARBA" id="ARBA00012944"/>
    </source>
</evidence>
<dbReference type="CTD" id="4540"/>
<evidence type="ECO:0000259" key="10">
    <source>
        <dbReference type="Pfam" id="PF00361"/>
    </source>
</evidence>
<dbReference type="Pfam" id="PF00361">
    <property type="entry name" value="Proton_antipo_M"/>
    <property type="match status" value="1"/>
</dbReference>
<feature type="transmembrane region" description="Helical" evidence="9">
    <location>
        <begin position="208"/>
        <end position="226"/>
    </location>
</feature>
<feature type="transmembrane region" description="Helical" evidence="9">
    <location>
        <begin position="147"/>
        <end position="168"/>
    </location>
</feature>
<feature type="domain" description="NADH:quinone oxidoreductase/Mrp antiporter transmembrane" evidence="10">
    <location>
        <begin position="102"/>
        <end position="376"/>
    </location>
</feature>
<keyword evidence="4 9" id="KW-0812">Transmembrane</keyword>
<feature type="transmembrane region" description="Helical" evidence="9">
    <location>
        <begin position="85"/>
        <end position="103"/>
    </location>
</feature>
<evidence type="ECO:0000256" key="7">
    <source>
        <dbReference type="ARBA" id="ARBA00031027"/>
    </source>
</evidence>
<feature type="transmembrane region" description="Helical" evidence="9">
    <location>
        <begin position="371"/>
        <end position="390"/>
    </location>
</feature>
<feature type="transmembrane region" description="Helical" evidence="9">
    <location>
        <begin position="109"/>
        <end position="127"/>
    </location>
</feature>
<dbReference type="RefSeq" id="YP_087048.1">
    <property type="nucleotide sequence ID" value="NC_006292.1"/>
</dbReference>
<feature type="transmembrane region" description="Helical" evidence="9">
    <location>
        <begin position="411"/>
        <end position="431"/>
    </location>
</feature>
<evidence type="ECO:0000256" key="4">
    <source>
        <dbReference type="ARBA" id="ARBA00022692"/>
    </source>
</evidence>
<evidence type="ECO:0000313" key="11">
    <source>
        <dbReference type="EMBL" id="AAU14153.1"/>
    </source>
</evidence>
<dbReference type="PANTHER" id="PTHR42829">
    <property type="entry name" value="NADH-UBIQUINONE OXIDOREDUCTASE CHAIN 5"/>
    <property type="match status" value="1"/>
</dbReference>
<geneLocation type="mitochondrion" evidence="11"/>
<dbReference type="GO" id="GO:0016020">
    <property type="term" value="C:membrane"/>
    <property type="evidence" value="ECO:0007669"/>
    <property type="project" value="UniProtKB-SubCell"/>
</dbReference>
<feature type="transmembrane region" description="Helical" evidence="9">
    <location>
        <begin position="287"/>
        <end position="309"/>
    </location>
</feature>
<name>Q674P6_TETAA</name>
<proteinExistence type="predicted"/>
<keyword evidence="6 9" id="KW-0472">Membrane</keyword>
<keyword evidence="5 9" id="KW-1133">Transmembrane helix</keyword>
<dbReference type="InterPro" id="IPR001750">
    <property type="entry name" value="ND/Mrp_TM"/>
</dbReference>
<dbReference type="PRINTS" id="PR01434">
    <property type="entry name" value="NADHDHGNASE5"/>
</dbReference>
<dbReference type="GeneID" id="3021904"/>
<keyword evidence="11" id="KW-0496">Mitochondrion</keyword>
<comment type="function">
    <text evidence="1">Core subunit of the mitochondrial membrane respiratory chain NADH dehydrogenase (Complex I) that is believed to belong to the minimal assembly required for catalysis. Complex I functions in the transfer of electrons from NADH to the respiratory chain. The immediate electron acceptor for the enzyme is believed to be ubiquinone.</text>
</comment>
<protein>
    <recommendedName>
        <fullName evidence="3">NADH:ubiquinone reductase (H(+)-translocating)</fullName>
        <ecNumber evidence="3">7.1.1.2</ecNumber>
    </recommendedName>
    <alternativeName>
        <fullName evidence="7">NADH dehydrogenase subunit 5</fullName>
    </alternativeName>
</protein>
<dbReference type="GO" id="GO:0008137">
    <property type="term" value="F:NADH dehydrogenase (ubiquinone) activity"/>
    <property type="evidence" value="ECO:0007669"/>
    <property type="project" value="UniProtKB-EC"/>
</dbReference>
<dbReference type="GO" id="GO:0015990">
    <property type="term" value="P:electron transport coupled proton transport"/>
    <property type="evidence" value="ECO:0007669"/>
    <property type="project" value="TreeGrafter"/>
</dbReference>
<sequence>MNMSLIFTFMLITSTILMILSTTMLIKNVAVILEWKILEMSSNSMSFMMMMDWKSSFFMFSVATISSAIITYNKFYMPKDQVTKFTKTILTFVLSMMILIASPNLVSVMLGWEGLGMSSFILIMFFMNKKSMMSSIYTMIMNRMGDIMMMIAMMLAMNMNTWSILSMTTESSKMLMMALCVGMFSKSAQIPFSSWLTEAMAAPTPVSALVHSSTLVTAGVYLMIRLELSMKLTNINKFVLITATMTLVMASMNALTEWDIKKLVALSTLSQLSVMFISISISMYKMAMFHMLMHAMFKALLFLCSSTMISMANSQDIRKISNSNQPSIVTMMSFNTANLTLMGLIFTSGFYSKELIIEMMEINKMNYFTMMMFLTCMAITMYYSIKMMVFTSNKTSKTKMKNYKENKNQKMSKILILMPSVIAGNKMNWIVNMNAQIPYLIKMEKTAPIAAMLLTIAVIKEMNSKNLAKNKKLKMFMNFMWFMKNFSIKTKMSAFPKMMMLNKHTETGILEYTMNNTKKNMEMMTNFKIKIHQQNIKKMMMNMLLVILVMI</sequence>
<dbReference type="EC" id="7.1.1.2" evidence="3"/>
<accession>Q674P6</accession>
<evidence type="ECO:0000256" key="8">
    <source>
        <dbReference type="ARBA" id="ARBA00049551"/>
    </source>
</evidence>
<evidence type="ECO:0000256" key="1">
    <source>
        <dbReference type="ARBA" id="ARBA00003257"/>
    </source>
</evidence>
<reference evidence="11" key="1">
    <citation type="journal article" date="2004" name="Appl. Environ. Microbiol.">
        <title>Evolutionary relationships of primary prokaryotic endosymbionts of whiteflies and their hosts.</title>
        <authorList>
            <person name="Thao M.L."/>
            <person name="Baumann P."/>
        </authorList>
    </citation>
    <scope>NUCLEOTIDE SEQUENCE</scope>
</reference>
<dbReference type="GO" id="GO:0042773">
    <property type="term" value="P:ATP synthesis coupled electron transport"/>
    <property type="evidence" value="ECO:0007669"/>
    <property type="project" value="InterPro"/>
</dbReference>
<feature type="transmembrane region" description="Helical" evidence="9">
    <location>
        <begin position="7"/>
        <end position="33"/>
    </location>
</feature>
<feature type="transmembrane region" description="Helical" evidence="9">
    <location>
        <begin position="238"/>
        <end position="256"/>
    </location>
</feature>
<gene>
    <name evidence="11" type="primary">ND5</name>
</gene>
<evidence type="ECO:0000256" key="2">
    <source>
        <dbReference type="ARBA" id="ARBA00004141"/>
    </source>
</evidence>
<evidence type="ECO:0000256" key="6">
    <source>
        <dbReference type="ARBA" id="ARBA00023136"/>
    </source>
</evidence>
<dbReference type="EMBL" id="AY521262">
    <property type="protein sequence ID" value="AAU14153.1"/>
    <property type="molecule type" value="Genomic_DNA"/>
</dbReference>
<dbReference type="GO" id="GO:0003954">
    <property type="term" value="F:NADH dehydrogenase activity"/>
    <property type="evidence" value="ECO:0007669"/>
    <property type="project" value="TreeGrafter"/>
</dbReference>
<dbReference type="InterPro" id="IPR003945">
    <property type="entry name" value="NU5C-like"/>
</dbReference>
<dbReference type="PANTHER" id="PTHR42829:SF2">
    <property type="entry name" value="NADH-UBIQUINONE OXIDOREDUCTASE CHAIN 5"/>
    <property type="match status" value="1"/>
</dbReference>
<feature type="transmembrane region" description="Helical" evidence="9">
    <location>
        <begin position="329"/>
        <end position="351"/>
    </location>
</feature>
<dbReference type="AlphaFoldDB" id="Q674P6"/>
<feature type="transmembrane region" description="Helical" evidence="9">
    <location>
        <begin position="53"/>
        <end position="73"/>
    </location>
</feature>
<reference evidence="11" key="2">
    <citation type="journal article" date="2004" name="BMC Evol. Biol.">
        <title>Organization of the mitochondrial genomes of whiteflies, aphids, and psyllids (Hemiptera, Sternorrhyncha).</title>
        <authorList>
            <person name="Thao M.L."/>
            <person name="Baumann L."/>
            <person name="Baumann P."/>
        </authorList>
    </citation>
    <scope>NUCLEOTIDE SEQUENCE</scope>
</reference>
<comment type="catalytic activity">
    <reaction evidence="8">
        <text>a ubiquinone + NADH + 5 H(+)(in) = a ubiquinol + NAD(+) + 4 H(+)(out)</text>
        <dbReference type="Rhea" id="RHEA:29091"/>
        <dbReference type="Rhea" id="RHEA-COMP:9565"/>
        <dbReference type="Rhea" id="RHEA-COMP:9566"/>
        <dbReference type="ChEBI" id="CHEBI:15378"/>
        <dbReference type="ChEBI" id="CHEBI:16389"/>
        <dbReference type="ChEBI" id="CHEBI:17976"/>
        <dbReference type="ChEBI" id="CHEBI:57540"/>
        <dbReference type="ChEBI" id="CHEBI:57945"/>
        <dbReference type="EC" id="7.1.1.2"/>
    </reaction>
</comment>
<comment type="subcellular location">
    <subcellularLocation>
        <location evidence="2">Membrane</location>
        <topology evidence="2">Multi-pass membrane protein</topology>
    </subcellularLocation>
</comment>
<evidence type="ECO:0000256" key="9">
    <source>
        <dbReference type="SAM" id="Phobius"/>
    </source>
</evidence>
<organism evidence="11">
    <name type="scientific">Tetraleurodes acaciae</name>
    <name type="common">Acacia whitefly</name>
    <name type="synonym">Aleyrodes acaciae</name>
    <dbReference type="NCBI Taxonomy" id="267835"/>
    <lineage>
        <taxon>Eukaryota</taxon>
        <taxon>Metazoa</taxon>
        <taxon>Ecdysozoa</taxon>
        <taxon>Arthropoda</taxon>
        <taxon>Hexapoda</taxon>
        <taxon>Insecta</taxon>
        <taxon>Pterygota</taxon>
        <taxon>Neoptera</taxon>
        <taxon>Paraneoptera</taxon>
        <taxon>Hemiptera</taxon>
        <taxon>Sternorrhyncha</taxon>
        <taxon>Aleyrodoidea</taxon>
        <taxon>Aleyrodidae</taxon>
        <taxon>Aleyrodinae</taxon>
        <taxon>Tetraleurodes</taxon>
    </lineage>
</organism>
<evidence type="ECO:0000256" key="5">
    <source>
        <dbReference type="ARBA" id="ARBA00022989"/>
    </source>
</evidence>